<keyword evidence="3" id="KW-1185">Reference proteome</keyword>
<feature type="compositionally biased region" description="Basic and acidic residues" evidence="1">
    <location>
        <begin position="1"/>
        <end position="29"/>
    </location>
</feature>
<gene>
    <name evidence="2" type="ORF">MTR67_042830</name>
</gene>
<proteinExistence type="predicted"/>
<reference evidence="2" key="1">
    <citation type="submission" date="2023-08" db="EMBL/GenBank/DDBJ databases">
        <title>A de novo genome assembly of Solanum verrucosum Schlechtendal, a Mexican diploid species geographically isolated from the other diploid A-genome species in potato relatives.</title>
        <authorList>
            <person name="Hosaka K."/>
        </authorList>
    </citation>
    <scope>NUCLEOTIDE SEQUENCE</scope>
    <source>
        <tissue evidence="2">Young leaves</tissue>
    </source>
</reference>
<sequence length="89" mass="9758">MKGQQHDGKYAELSRSEDLKIPELEGDAGKHRKTQANNLLHAATVSHESYRAEIQVPRISSLLVADPAEHSRVSGEPPCIPEDSIILCS</sequence>
<protein>
    <submittedName>
        <fullName evidence="2">Uncharacterized protein</fullName>
    </submittedName>
</protein>
<organism evidence="2 3">
    <name type="scientific">Solanum verrucosum</name>
    <dbReference type="NCBI Taxonomy" id="315347"/>
    <lineage>
        <taxon>Eukaryota</taxon>
        <taxon>Viridiplantae</taxon>
        <taxon>Streptophyta</taxon>
        <taxon>Embryophyta</taxon>
        <taxon>Tracheophyta</taxon>
        <taxon>Spermatophyta</taxon>
        <taxon>Magnoliopsida</taxon>
        <taxon>eudicotyledons</taxon>
        <taxon>Gunneridae</taxon>
        <taxon>Pentapetalae</taxon>
        <taxon>asterids</taxon>
        <taxon>lamiids</taxon>
        <taxon>Solanales</taxon>
        <taxon>Solanaceae</taxon>
        <taxon>Solanoideae</taxon>
        <taxon>Solaneae</taxon>
        <taxon>Solanum</taxon>
    </lineage>
</organism>
<dbReference type="Proteomes" id="UP001234989">
    <property type="component" value="Chromosome 10"/>
</dbReference>
<feature type="region of interest" description="Disordered" evidence="1">
    <location>
        <begin position="1"/>
        <end position="35"/>
    </location>
</feature>
<dbReference type="AlphaFoldDB" id="A0AAF0ZU33"/>
<evidence type="ECO:0000313" key="2">
    <source>
        <dbReference type="EMBL" id="WMV49445.1"/>
    </source>
</evidence>
<name>A0AAF0ZU33_SOLVR</name>
<accession>A0AAF0ZU33</accession>
<dbReference type="EMBL" id="CP133621">
    <property type="protein sequence ID" value="WMV49445.1"/>
    <property type="molecule type" value="Genomic_DNA"/>
</dbReference>
<evidence type="ECO:0000256" key="1">
    <source>
        <dbReference type="SAM" id="MobiDB-lite"/>
    </source>
</evidence>
<evidence type="ECO:0000313" key="3">
    <source>
        <dbReference type="Proteomes" id="UP001234989"/>
    </source>
</evidence>